<evidence type="ECO:0000313" key="3">
    <source>
        <dbReference type="EMBL" id="MDI1231576.1"/>
    </source>
</evidence>
<reference evidence="3" key="1">
    <citation type="submission" date="2023-01" db="EMBL/GenBank/DDBJ databases">
        <title>Biogeochemical cycle of methane in antarctic sediments.</title>
        <authorList>
            <person name="Roldan D.M."/>
            <person name="Menes R.J."/>
        </authorList>
    </citation>
    <scope>NUCLEOTIDE SEQUENCE [LARGE SCALE GENOMIC DNA]</scope>
    <source>
        <strain evidence="3">K-2018 MAG008</strain>
    </source>
</reference>
<proteinExistence type="predicted"/>
<sequence>MISISPWKTILSLLMSVLLAACSSAPKPPPMLTFDVRANIQTNNGGLFYFVVRSVNEKQFMLDSYQDIADKAFSSPPDPGVLGVFSIVPGTKQECAVSQPAQGSVALYFLYTQPGSQWKKLLSMPFDLKYRVNLKANSQVEVLEHKPWYSWF</sequence>
<dbReference type="AlphaFoldDB" id="A0AA43Q4U4"/>
<feature type="chain" id="PRO_5041202775" description="Type VI lipoprotein IgE-like C-terminal domain-containing protein" evidence="1">
    <location>
        <begin position="21"/>
        <end position="152"/>
    </location>
</feature>
<dbReference type="InterPro" id="IPR054378">
    <property type="entry name" value="IgE-like_C"/>
</dbReference>
<feature type="domain" description="Type VI lipoprotein IgE-like C-terminal" evidence="2">
    <location>
        <begin position="49"/>
        <end position="133"/>
    </location>
</feature>
<dbReference type="Proteomes" id="UP001160519">
    <property type="component" value="Unassembled WGS sequence"/>
</dbReference>
<feature type="signal peptide" evidence="1">
    <location>
        <begin position="1"/>
        <end position="20"/>
    </location>
</feature>
<name>A0AA43Q4U4_9GAMM</name>
<evidence type="ECO:0000313" key="4">
    <source>
        <dbReference type="Proteomes" id="UP001160519"/>
    </source>
</evidence>
<gene>
    <name evidence="3" type="ORF">PSU93_10535</name>
</gene>
<evidence type="ECO:0000256" key="1">
    <source>
        <dbReference type="SAM" id="SignalP"/>
    </source>
</evidence>
<keyword evidence="4" id="KW-1185">Reference proteome</keyword>
<dbReference type="EMBL" id="JAQSDF010000033">
    <property type="protein sequence ID" value="MDI1231576.1"/>
    <property type="molecule type" value="Genomic_DNA"/>
</dbReference>
<protein>
    <recommendedName>
        <fullName evidence="2">Type VI lipoprotein IgE-like C-terminal domain-containing protein</fullName>
    </recommendedName>
</protein>
<organism evidence="3 4">
    <name type="scientific">Candidatus Methylobacter titanis</name>
    <dbReference type="NCBI Taxonomy" id="3053457"/>
    <lineage>
        <taxon>Bacteria</taxon>
        <taxon>Pseudomonadati</taxon>
        <taxon>Pseudomonadota</taxon>
        <taxon>Gammaproteobacteria</taxon>
        <taxon>Methylococcales</taxon>
        <taxon>Methylococcaceae</taxon>
        <taxon>Methylobacter</taxon>
    </lineage>
</organism>
<accession>A0AA43Q4U4</accession>
<dbReference type="Pfam" id="PF22361">
    <property type="entry name" value="IglE_N"/>
    <property type="match status" value="1"/>
</dbReference>
<evidence type="ECO:0000259" key="2">
    <source>
        <dbReference type="Pfam" id="PF22361"/>
    </source>
</evidence>
<keyword evidence="1" id="KW-0732">Signal</keyword>
<comment type="caution">
    <text evidence="3">The sequence shown here is derived from an EMBL/GenBank/DDBJ whole genome shotgun (WGS) entry which is preliminary data.</text>
</comment>